<accession>A0ABS1KSB7</accession>
<dbReference type="CDD" id="cd03789">
    <property type="entry name" value="GT9_LPS_heptosyltransferase"/>
    <property type="match status" value="1"/>
</dbReference>
<organism evidence="3 4">
    <name type="scientific">Chryseolinea lacunae</name>
    <dbReference type="NCBI Taxonomy" id="2801331"/>
    <lineage>
        <taxon>Bacteria</taxon>
        <taxon>Pseudomonadati</taxon>
        <taxon>Bacteroidota</taxon>
        <taxon>Cytophagia</taxon>
        <taxon>Cytophagales</taxon>
        <taxon>Fulvivirgaceae</taxon>
        <taxon>Chryseolinea</taxon>
    </lineage>
</organism>
<dbReference type="RefSeq" id="WP_202010320.1">
    <property type="nucleotide sequence ID" value="NZ_JAERRB010000004.1"/>
</dbReference>
<dbReference type="PANTHER" id="PTHR30160">
    <property type="entry name" value="TETRAACYLDISACCHARIDE 4'-KINASE-RELATED"/>
    <property type="match status" value="1"/>
</dbReference>
<keyword evidence="2" id="KW-0808">Transferase</keyword>
<dbReference type="InterPro" id="IPR002201">
    <property type="entry name" value="Glyco_trans_9"/>
</dbReference>
<reference evidence="3 4" key="1">
    <citation type="submission" date="2021-01" db="EMBL/GenBank/DDBJ databases">
        <title>Chryseolinea sp. Jin1 Genome sequencing and assembly.</title>
        <authorList>
            <person name="Kim I."/>
        </authorList>
    </citation>
    <scope>NUCLEOTIDE SEQUENCE [LARGE SCALE GENOMIC DNA]</scope>
    <source>
        <strain evidence="3 4">Jin1</strain>
    </source>
</reference>
<evidence type="ECO:0000256" key="2">
    <source>
        <dbReference type="ARBA" id="ARBA00022679"/>
    </source>
</evidence>
<dbReference type="InterPro" id="IPR051199">
    <property type="entry name" value="LPS_LOS_Heptosyltrfase"/>
</dbReference>
<comment type="caution">
    <text evidence="3">The sequence shown here is derived from an EMBL/GenBank/DDBJ whole genome shotgun (WGS) entry which is preliminary data.</text>
</comment>
<evidence type="ECO:0000313" key="4">
    <source>
        <dbReference type="Proteomes" id="UP000613030"/>
    </source>
</evidence>
<sequence>MESTLRSRPWKGNQPPQKILVMRFQAMGDVVITLPYLQNLKRQYPNVRLHLLTRAEVAPLPEALVLFDEVIAIGGGRNARVQFLLALLLLPKLWMQRFDAVMDLQNHRISKIIRKVLRAKAWVEFDRSSSLSAGRRTQNTIEALWSWRIEPETFFQSRQPGRADVLLQQAGYREQHKLVVLNPAGYCPSRHWPLSAYEAFARRWQVAYPLTQFVLLLLPAHQEAATYLETRLGDHCLNLTGKADPVEAFEILQRCDFMLTEDSGLMHMAWVQGIPTLALFSSSRKDWSAPQGAWSMCLDSSDLECGPCLLPVCKFDDNRCLTRYTPEFVMACAEKILPHAKPHRHVSA</sequence>
<keyword evidence="4" id="KW-1185">Reference proteome</keyword>
<gene>
    <name evidence="3" type="ORF">JI741_13625</name>
</gene>
<dbReference type="Pfam" id="PF01075">
    <property type="entry name" value="Glyco_transf_9"/>
    <property type="match status" value="1"/>
</dbReference>
<dbReference type="SUPFAM" id="SSF53756">
    <property type="entry name" value="UDP-Glycosyltransferase/glycogen phosphorylase"/>
    <property type="match status" value="1"/>
</dbReference>
<keyword evidence="1" id="KW-0328">Glycosyltransferase</keyword>
<evidence type="ECO:0000313" key="3">
    <source>
        <dbReference type="EMBL" id="MBL0742264.1"/>
    </source>
</evidence>
<dbReference type="Gene3D" id="3.40.50.2000">
    <property type="entry name" value="Glycogen Phosphorylase B"/>
    <property type="match status" value="2"/>
</dbReference>
<name>A0ABS1KSB7_9BACT</name>
<proteinExistence type="predicted"/>
<evidence type="ECO:0000256" key="1">
    <source>
        <dbReference type="ARBA" id="ARBA00022676"/>
    </source>
</evidence>
<dbReference type="Proteomes" id="UP000613030">
    <property type="component" value="Unassembled WGS sequence"/>
</dbReference>
<dbReference type="EMBL" id="JAERRB010000004">
    <property type="protein sequence ID" value="MBL0742264.1"/>
    <property type="molecule type" value="Genomic_DNA"/>
</dbReference>
<protein>
    <submittedName>
        <fullName evidence="3">Glycosyltransferase family 9 protein</fullName>
    </submittedName>
</protein>